<dbReference type="InterPro" id="IPR021441">
    <property type="entry name" value="DUF3090"/>
</dbReference>
<dbReference type="AlphaFoldDB" id="A0A6J6F251"/>
<dbReference type="NCBIfam" id="TIGR03847">
    <property type="entry name" value="conserved hypothetical protein"/>
    <property type="match status" value="1"/>
</dbReference>
<proteinExistence type="predicted"/>
<gene>
    <name evidence="1" type="ORF">UFOPK1766_00539</name>
</gene>
<organism evidence="1">
    <name type="scientific">freshwater metagenome</name>
    <dbReference type="NCBI Taxonomy" id="449393"/>
    <lineage>
        <taxon>unclassified sequences</taxon>
        <taxon>metagenomes</taxon>
        <taxon>ecological metagenomes</taxon>
    </lineage>
</organism>
<name>A0A6J6F251_9ZZZZ</name>
<sequence length="184" mass="20340">MVEAIVPRIIYRHEPATRFIVSAIGEPGQRQFFLQVKSATGLNAVTLEKGQVVALTERFEDLVKELRRGKLATAAELALPATLDDQPMELPIESDFTVGVISISWENEEVVVNIQAATQDDELVIDDLDFGPDLIVVHLKIHQVKGFCERATTIVNAGRPQCPFCALPVDPLGHLCPRANGYRR</sequence>
<reference evidence="1" key="1">
    <citation type="submission" date="2020-05" db="EMBL/GenBank/DDBJ databases">
        <authorList>
            <person name="Chiriac C."/>
            <person name="Salcher M."/>
            <person name="Ghai R."/>
            <person name="Kavagutti S V."/>
        </authorList>
    </citation>
    <scope>NUCLEOTIDE SEQUENCE</scope>
</reference>
<evidence type="ECO:0000313" key="1">
    <source>
        <dbReference type="EMBL" id="CAB4582427.1"/>
    </source>
</evidence>
<dbReference type="EMBL" id="CAEZTW010000084">
    <property type="protein sequence ID" value="CAB4582427.1"/>
    <property type="molecule type" value="Genomic_DNA"/>
</dbReference>
<accession>A0A6J6F251</accession>
<protein>
    <submittedName>
        <fullName evidence="1">Unannotated protein</fullName>
    </submittedName>
</protein>
<dbReference type="Pfam" id="PF11290">
    <property type="entry name" value="DUF3090"/>
    <property type="match status" value="1"/>
</dbReference>